<dbReference type="EMBL" id="CABPSC010000011">
    <property type="protein sequence ID" value="VVE18291.1"/>
    <property type="molecule type" value="Genomic_DNA"/>
</dbReference>
<evidence type="ECO:0000259" key="3">
    <source>
        <dbReference type="Pfam" id="PF00501"/>
    </source>
</evidence>
<evidence type="ECO:0000313" key="6">
    <source>
        <dbReference type="Proteomes" id="UP000367825"/>
    </source>
</evidence>
<dbReference type="PANTHER" id="PTHR43201:SF5">
    <property type="entry name" value="MEDIUM-CHAIN ACYL-COA LIGASE ACSF2, MITOCHONDRIAL"/>
    <property type="match status" value="1"/>
</dbReference>
<dbReference type="PANTHER" id="PTHR43201">
    <property type="entry name" value="ACYL-COA SYNTHETASE"/>
    <property type="match status" value="1"/>
</dbReference>
<proteinExistence type="inferred from homology"/>
<dbReference type="GO" id="GO:0031956">
    <property type="term" value="F:medium-chain fatty acid-CoA ligase activity"/>
    <property type="evidence" value="ECO:0007669"/>
    <property type="project" value="TreeGrafter"/>
</dbReference>
<dbReference type="SUPFAM" id="SSF56801">
    <property type="entry name" value="Acetyl-CoA synthetase-like"/>
    <property type="match status" value="1"/>
</dbReference>
<evidence type="ECO:0000256" key="1">
    <source>
        <dbReference type="ARBA" id="ARBA00006432"/>
    </source>
</evidence>
<name>A0A5E4W1H8_9BURK</name>
<comment type="similarity">
    <text evidence="1">Belongs to the ATP-dependent AMP-binding enzyme family.</text>
</comment>
<reference evidence="5 6" key="1">
    <citation type="submission" date="2019-08" db="EMBL/GenBank/DDBJ databases">
        <authorList>
            <person name="Peeters C."/>
        </authorList>
    </citation>
    <scope>NUCLEOTIDE SEQUENCE [LARGE SCALE GENOMIC DNA]</scope>
    <source>
        <strain evidence="5 6">LMG 31109</strain>
    </source>
</reference>
<dbReference type="InterPro" id="IPR045851">
    <property type="entry name" value="AMP-bd_C_sf"/>
</dbReference>
<feature type="domain" description="AMP-binding enzyme C-terminal" evidence="4">
    <location>
        <begin position="445"/>
        <end position="525"/>
    </location>
</feature>
<dbReference type="InterPro" id="IPR020845">
    <property type="entry name" value="AMP-binding_CS"/>
</dbReference>
<accession>A0A5E4W1H8</accession>
<dbReference type="InterPro" id="IPR025110">
    <property type="entry name" value="AMP-bd_C"/>
</dbReference>
<keyword evidence="6" id="KW-1185">Reference proteome</keyword>
<protein>
    <submittedName>
        <fullName evidence="5">AMP-binding protein</fullName>
    </submittedName>
</protein>
<evidence type="ECO:0000259" key="4">
    <source>
        <dbReference type="Pfam" id="PF13193"/>
    </source>
</evidence>
<dbReference type="Pfam" id="PF13193">
    <property type="entry name" value="AMP-binding_C"/>
    <property type="match status" value="1"/>
</dbReference>
<evidence type="ECO:0000256" key="2">
    <source>
        <dbReference type="ARBA" id="ARBA00022598"/>
    </source>
</evidence>
<dbReference type="Gene3D" id="2.30.38.10">
    <property type="entry name" value="Luciferase, Domain 3"/>
    <property type="match status" value="1"/>
</dbReference>
<dbReference type="Pfam" id="PF00501">
    <property type="entry name" value="AMP-binding"/>
    <property type="match status" value="1"/>
</dbReference>
<organism evidence="5 6">
    <name type="scientific">Pandoraea nosoerga</name>
    <dbReference type="NCBI Taxonomy" id="2508296"/>
    <lineage>
        <taxon>Bacteria</taxon>
        <taxon>Pseudomonadati</taxon>
        <taxon>Pseudomonadota</taxon>
        <taxon>Betaproteobacteria</taxon>
        <taxon>Burkholderiales</taxon>
        <taxon>Burkholderiaceae</taxon>
        <taxon>Pandoraea</taxon>
    </lineage>
</organism>
<keyword evidence="2" id="KW-0436">Ligase</keyword>
<dbReference type="RefSeq" id="WP_150556271.1">
    <property type="nucleotide sequence ID" value="NZ_CABPSC010000011.1"/>
</dbReference>
<gene>
    <name evidence="5" type="ORF">PNO31109_02995</name>
</gene>
<dbReference type="OrthoDB" id="9766486at2"/>
<dbReference type="GO" id="GO:0006631">
    <property type="term" value="P:fatty acid metabolic process"/>
    <property type="evidence" value="ECO:0007669"/>
    <property type="project" value="TreeGrafter"/>
</dbReference>
<dbReference type="AlphaFoldDB" id="A0A5E4W1H8"/>
<dbReference type="FunFam" id="3.30.300.30:FF:000008">
    <property type="entry name" value="2,3-dihydroxybenzoate-AMP ligase"/>
    <property type="match status" value="1"/>
</dbReference>
<dbReference type="Gene3D" id="3.30.300.30">
    <property type="match status" value="1"/>
</dbReference>
<dbReference type="Gene3D" id="3.40.50.980">
    <property type="match status" value="2"/>
</dbReference>
<feature type="domain" description="AMP-dependent synthetase/ligase" evidence="3">
    <location>
        <begin position="30"/>
        <end position="394"/>
    </location>
</feature>
<evidence type="ECO:0000313" key="5">
    <source>
        <dbReference type="EMBL" id="VVE18291.1"/>
    </source>
</evidence>
<dbReference type="PROSITE" id="PS00455">
    <property type="entry name" value="AMP_BINDING"/>
    <property type="match status" value="1"/>
</dbReference>
<dbReference type="Proteomes" id="UP000367825">
    <property type="component" value="Unassembled WGS sequence"/>
</dbReference>
<dbReference type="InterPro" id="IPR000873">
    <property type="entry name" value="AMP-dep_synth/lig_dom"/>
</dbReference>
<sequence length="554" mass="60316">MAEAVALTNAYWGIDTSEAVLDCTVGDLLRRVASEVPDRLALVEGAGAFETRRRWTYRQLLNTALDVAQVLLTRFTSGERIAVWAPNCPEWILLQHGASFAGLVVVPVNPAFLADELTHVLGTSQVSGIFFPSQYRNSDMRAILASARTRLPHLRDEICLDDWEQFMATPYERVELPTISPCDMVQIQYTSGTTGFPKGACLHQRGIVNASRFSALRAGFPEGGVWVNAMPLFHVGGCAVSAIGAMSQRGTFVLMPGFDAAAMLEILESERGTATLVVPTMLVALLDHPDRAKRDVSSLKLILSGASAVPAALVRRTIAAFDCKFSILFGQTELNGVITQTGGDDSPEDQSETVGRPLPQMEVKIADPVTGEVLPLDVQGEICARGYQTMLGYFNAVDATGATLRDEGWLHTGDLGAMNDRGYVRVTGRLKDMIIRGGENIYPREIEEALFEHPAISNACIIGLPDDKWGEVVAAVVKLAGSVERQADAETVDVLHAWCRERLAAYKTPAVWYFIDEWPLTASGKVRRHVLREQIVGGCYPAYVATKLPPRGTA</sequence>